<name>A0A397SE98_9GLOM</name>
<evidence type="ECO:0000313" key="4">
    <source>
        <dbReference type="Proteomes" id="UP000265703"/>
    </source>
</evidence>
<feature type="compositionally biased region" description="Polar residues" evidence="2">
    <location>
        <begin position="390"/>
        <end position="400"/>
    </location>
</feature>
<evidence type="ECO:0000313" key="3">
    <source>
        <dbReference type="EMBL" id="RIA84553.1"/>
    </source>
</evidence>
<feature type="coiled-coil region" evidence="1">
    <location>
        <begin position="142"/>
        <end position="176"/>
    </location>
</feature>
<dbReference type="SUPFAM" id="SSF103657">
    <property type="entry name" value="BAR/IMD domain-like"/>
    <property type="match status" value="1"/>
</dbReference>
<dbReference type="OrthoDB" id="5599269at2759"/>
<reference evidence="3 4" key="1">
    <citation type="submission" date="2018-06" db="EMBL/GenBank/DDBJ databases">
        <title>Comparative genomics reveals the genomic features of Rhizophagus irregularis, R. cerebriforme, R. diaphanum and Gigaspora rosea, and their symbiotic lifestyle signature.</title>
        <authorList>
            <person name="Morin E."/>
            <person name="San Clemente H."/>
            <person name="Chen E.C.H."/>
            <person name="De La Providencia I."/>
            <person name="Hainaut M."/>
            <person name="Kuo A."/>
            <person name="Kohler A."/>
            <person name="Murat C."/>
            <person name="Tang N."/>
            <person name="Roy S."/>
            <person name="Loubradou J."/>
            <person name="Henrissat B."/>
            <person name="Grigoriev I.V."/>
            <person name="Corradi N."/>
            <person name="Roux C."/>
            <person name="Martin F.M."/>
        </authorList>
    </citation>
    <scope>NUCLEOTIDE SEQUENCE [LARGE SCALE GENOMIC DNA]</scope>
    <source>
        <strain evidence="3 4">DAOM 227022</strain>
    </source>
</reference>
<feature type="compositionally biased region" description="Basic and acidic residues" evidence="2">
    <location>
        <begin position="379"/>
        <end position="389"/>
    </location>
</feature>
<feature type="compositionally biased region" description="Polar residues" evidence="2">
    <location>
        <begin position="224"/>
        <end position="247"/>
    </location>
</feature>
<dbReference type="InterPro" id="IPR027267">
    <property type="entry name" value="AH/BAR_dom_sf"/>
</dbReference>
<sequence length="433" mass="48430">MKAIKNFHFDNVATDIRRNLTSINAMVNNDTKHLSKLLTAERGVWNALSTLTYEQSEAAKYLNIWGKSEDVDLSDITEKFSLLITKLSETEGVLADRYSQYRGHLKDIRGREEAMKDQRLKKETLWNKIEKEERKASHSKHSETAEQKLKDLHKELEKIEKETIAEETALQDFKRQKLRTALLLQLDALLEFGEKVIIIANYSMDIVEQIPIETTSPGEPRKTYTGQGKTSQAISDASTSLSTWTPKSRSKNLVPVNVPIATSDIDLPSSAPPTGFIVPTPPKGTPNSENVDFTFSSSNRKHVGGSSLAVSDDSNEADHSDLDHSEVEVESNKDKNDRTTEIKTKFEEVITTSTIDNEENESFAASSSTVPRPPTPPKVRTDSSDDLKQETTPSVTTSEIQTSEQTINVINENVKTLLQEKNENSSKHVHFSA</sequence>
<feature type="compositionally biased region" description="Polar residues" evidence="2">
    <location>
        <begin position="285"/>
        <end position="298"/>
    </location>
</feature>
<dbReference type="GO" id="GO:0008289">
    <property type="term" value="F:lipid binding"/>
    <property type="evidence" value="ECO:0007669"/>
    <property type="project" value="TreeGrafter"/>
</dbReference>
<dbReference type="EMBL" id="QKYT01000485">
    <property type="protein sequence ID" value="RIA84553.1"/>
    <property type="molecule type" value="Genomic_DNA"/>
</dbReference>
<feature type="compositionally biased region" description="Basic and acidic residues" evidence="2">
    <location>
        <begin position="316"/>
        <end position="340"/>
    </location>
</feature>
<dbReference type="GO" id="GO:0006897">
    <property type="term" value="P:endocytosis"/>
    <property type="evidence" value="ECO:0007669"/>
    <property type="project" value="TreeGrafter"/>
</dbReference>
<evidence type="ECO:0000256" key="2">
    <source>
        <dbReference type="SAM" id="MobiDB-lite"/>
    </source>
</evidence>
<dbReference type="PANTHER" id="PTHR31962">
    <property type="entry name" value="SPHINGOLIPID LONG CHAIN BASE-RESPONSIVE PROTEIN PIL1"/>
    <property type="match status" value="1"/>
</dbReference>
<feature type="region of interest" description="Disordered" evidence="2">
    <location>
        <begin position="263"/>
        <end position="340"/>
    </location>
</feature>
<accession>A0A397SE98</accession>
<dbReference type="PANTHER" id="PTHR31962:SF1">
    <property type="entry name" value="SPHINGOLIPID LONG CHAIN BASE-RESPONSIVE PROTEIN PIL1"/>
    <property type="match status" value="1"/>
</dbReference>
<dbReference type="Pfam" id="PF13805">
    <property type="entry name" value="Pil1"/>
    <property type="match status" value="1"/>
</dbReference>
<gene>
    <name evidence="3" type="ORF">C1645_832113</name>
</gene>
<dbReference type="Proteomes" id="UP000265703">
    <property type="component" value="Unassembled WGS sequence"/>
</dbReference>
<dbReference type="GO" id="GO:0005886">
    <property type="term" value="C:plasma membrane"/>
    <property type="evidence" value="ECO:0007669"/>
    <property type="project" value="TreeGrafter"/>
</dbReference>
<proteinExistence type="predicted"/>
<comment type="caution">
    <text evidence="3">The sequence shown here is derived from an EMBL/GenBank/DDBJ whole genome shotgun (WGS) entry which is preliminary data.</text>
</comment>
<keyword evidence="4" id="KW-1185">Reference proteome</keyword>
<organism evidence="3 4">
    <name type="scientific">Glomus cerebriforme</name>
    <dbReference type="NCBI Taxonomy" id="658196"/>
    <lineage>
        <taxon>Eukaryota</taxon>
        <taxon>Fungi</taxon>
        <taxon>Fungi incertae sedis</taxon>
        <taxon>Mucoromycota</taxon>
        <taxon>Glomeromycotina</taxon>
        <taxon>Glomeromycetes</taxon>
        <taxon>Glomerales</taxon>
        <taxon>Glomeraceae</taxon>
        <taxon>Glomus</taxon>
    </lineage>
</organism>
<feature type="region of interest" description="Disordered" evidence="2">
    <location>
        <begin position="213"/>
        <end position="248"/>
    </location>
</feature>
<protein>
    <submittedName>
        <fullName evidence="3">Eisosome component PIL1-domain-containing protein</fullName>
    </submittedName>
</protein>
<dbReference type="Gene3D" id="1.20.1270.60">
    <property type="entry name" value="Arfaptin homology (AH) domain/BAR domain"/>
    <property type="match status" value="1"/>
</dbReference>
<evidence type="ECO:0000256" key="1">
    <source>
        <dbReference type="SAM" id="Coils"/>
    </source>
</evidence>
<dbReference type="InterPro" id="IPR028245">
    <property type="entry name" value="PIL1/LSP1"/>
</dbReference>
<keyword evidence="1" id="KW-0175">Coiled coil</keyword>
<dbReference type="GO" id="GO:0036286">
    <property type="term" value="C:eisosome filament"/>
    <property type="evidence" value="ECO:0007669"/>
    <property type="project" value="TreeGrafter"/>
</dbReference>
<dbReference type="GO" id="GO:0070941">
    <property type="term" value="P:eisosome assembly"/>
    <property type="evidence" value="ECO:0007669"/>
    <property type="project" value="TreeGrafter"/>
</dbReference>
<dbReference type="STRING" id="658196.A0A397SE98"/>
<dbReference type="AlphaFoldDB" id="A0A397SE98"/>
<feature type="region of interest" description="Disordered" evidence="2">
    <location>
        <begin position="354"/>
        <end position="400"/>
    </location>
</feature>